<sequence length="373" mass="40615">MTLPGPLIETWGLYTFGSLVILARIACRWRMIGPSNFKPDDYLIVLAWITYTVMTVAAHIVGSYGDLHSLTLDERAALAPEAAVPLVTGTKWFCAGVATYVSFIWLLKLNMLFLYQRIVRGLWVARFIKPAMALVGVTYLATLMVLFLPCRPYDRMWIVFPDQGTYCKPQSNLNLTPPLAMNLLTDLVIMAIPAPVILPIHTTLSRKIGLVTLFFAGVFIMAAAILRVVFVLVMADGPTAAIWSCREDVVAIVVGQAILLRPLFTRGFWGRGEGGKSGSVTEETGSGRRVKDPFSVTVALATLRGDESRETVAGSDIETGGGLVISVKSLVKVENTESPTGLHPGRGDCLWATNRAGCWKGGEGDDLDPLRRG</sequence>
<evidence type="ECO:0000256" key="1">
    <source>
        <dbReference type="ARBA" id="ARBA00004141"/>
    </source>
</evidence>
<dbReference type="Pfam" id="PF20684">
    <property type="entry name" value="Fung_rhodopsin"/>
    <property type="match status" value="1"/>
</dbReference>
<evidence type="ECO:0000256" key="3">
    <source>
        <dbReference type="ARBA" id="ARBA00022989"/>
    </source>
</evidence>
<evidence type="ECO:0000259" key="7">
    <source>
        <dbReference type="Pfam" id="PF20684"/>
    </source>
</evidence>
<dbReference type="InterPro" id="IPR049326">
    <property type="entry name" value="Rhodopsin_dom_fungi"/>
</dbReference>
<proteinExistence type="inferred from homology"/>
<feature type="transmembrane region" description="Helical" evidence="6">
    <location>
        <begin position="42"/>
        <end position="62"/>
    </location>
</feature>
<dbReference type="InterPro" id="IPR052337">
    <property type="entry name" value="SAT4-like"/>
</dbReference>
<feature type="domain" description="Rhodopsin" evidence="7">
    <location>
        <begin position="24"/>
        <end position="265"/>
    </location>
</feature>
<name>A0AAJ0HKD8_9PEZI</name>
<accession>A0AAJ0HKD8</accession>
<protein>
    <recommendedName>
        <fullName evidence="7">Rhodopsin domain-containing protein</fullName>
    </recommendedName>
</protein>
<feature type="transmembrane region" description="Helical" evidence="6">
    <location>
        <begin position="12"/>
        <end position="30"/>
    </location>
</feature>
<feature type="transmembrane region" description="Helical" evidence="6">
    <location>
        <begin position="82"/>
        <end position="107"/>
    </location>
</feature>
<keyword evidence="9" id="KW-1185">Reference proteome</keyword>
<dbReference type="Proteomes" id="UP001275084">
    <property type="component" value="Unassembled WGS sequence"/>
</dbReference>
<dbReference type="GO" id="GO:0016020">
    <property type="term" value="C:membrane"/>
    <property type="evidence" value="ECO:0007669"/>
    <property type="project" value="UniProtKB-SubCell"/>
</dbReference>
<feature type="transmembrane region" description="Helical" evidence="6">
    <location>
        <begin position="210"/>
        <end position="235"/>
    </location>
</feature>
<evidence type="ECO:0000256" key="2">
    <source>
        <dbReference type="ARBA" id="ARBA00022692"/>
    </source>
</evidence>
<organism evidence="8 9">
    <name type="scientific">Lasiosphaeria hispida</name>
    <dbReference type="NCBI Taxonomy" id="260671"/>
    <lineage>
        <taxon>Eukaryota</taxon>
        <taxon>Fungi</taxon>
        <taxon>Dikarya</taxon>
        <taxon>Ascomycota</taxon>
        <taxon>Pezizomycotina</taxon>
        <taxon>Sordariomycetes</taxon>
        <taxon>Sordariomycetidae</taxon>
        <taxon>Sordariales</taxon>
        <taxon>Lasiosphaeriaceae</taxon>
        <taxon>Lasiosphaeria</taxon>
    </lineage>
</organism>
<feature type="transmembrane region" description="Helical" evidence="6">
    <location>
        <begin position="127"/>
        <end position="148"/>
    </location>
</feature>
<keyword evidence="4 6" id="KW-0472">Membrane</keyword>
<evidence type="ECO:0000256" key="6">
    <source>
        <dbReference type="SAM" id="Phobius"/>
    </source>
</evidence>
<feature type="transmembrane region" description="Helical" evidence="6">
    <location>
        <begin position="179"/>
        <end position="198"/>
    </location>
</feature>
<evidence type="ECO:0000256" key="5">
    <source>
        <dbReference type="ARBA" id="ARBA00038359"/>
    </source>
</evidence>
<reference evidence="8" key="1">
    <citation type="journal article" date="2023" name="Mol. Phylogenet. Evol.">
        <title>Genome-scale phylogeny and comparative genomics of the fungal order Sordariales.</title>
        <authorList>
            <person name="Hensen N."/>
            <person name="Bonometti L."/>
            <person name="Westerberg I."/>
            <person name="Brannstrom I.O."/>
            <person name="Guillou S."/>
            <person name="Cros-Aarteil S."/>
            <person name="Calhoun S."/>
            <person name="Haridas S."/>
            <person name="Kuo A."/>
            <person name="Mondo S."/>
            <person name="Pangilinan J."/>
            <person name="Riley R."/>
            <person name="LaButti K."/>
            <person name="Andreopoulos B."/>
            <person name="Lipzen A."/>
            <person name="Chen C."/>
            <person name="Yan M."/>
            <person name="Daum C."/>
            <person name="Ng V."/>
            <person name="Clum A."/>
            <person name="Steindorff A."/>
            <person name="Ohm R.A."/>
            <person name="Martin F."/>
            <person name="Silar P."/>
            <person name="Natvig D.O."/>
            <person name="Lalanne C."/>
            <person name="Gautier V."/>
            <person name="Ament-Velasquez S.L."/>
            <person name="Kruys A."/>
            <person name="Hutchinson M.I."/>
            <person name="Powell A.J."/>
            <person name="Barry K."/>
            <person name="Miller A.N."/>
            <person name="Grigoriev I.V."/>
            <person name="Debuchy R."/>
            <person name="Gladieux P."/>
            <person name="Hiltunen Thoren M."/>
            <person name="Johannesson H."/>
        </authorList>
    </citation>
    <scope>NUCLEOTIDE SEQUENCE</scope>
    <source>
        <strain evidence="8">CBS 955.72</strain>
    </source>
</reference>
<dbReference type="PANTHER" id="PTHR33048">
    <property type="entry name" value="PTH11-LIKE INTEGRAL MEMBRANE PROTEIN (AFU_ORTHOLOGUE AFUA_5G11245)"/>
    <property type="match status" value="1"/>
</dbReference>
<dbReference type="PANTHER" id="PTHR33048:SF2">
    <property type="entry name" value="SRPK"/>
    <property type="match status" value="1"/>
</dbReference>
<comment type="caution">
    <text evidence="8">The sequence shown here is derived from an EMBL/GenBank/DDBJ whole genome shotgun (WGS) entry which is preliminary data.</text>
</comment>
<gene>
    <name evidence="8" type="ORF">B0T25DRAFT_569215</name>
</gene>
<dbReference type="EMBL" id="JAUIQD010000004">
    <property type="protein sequence ID" value="KAK3354045.1"/>
    <property type="molecule type" value="Genomic_DNA"/>
</dbReference>
<evidence type="ECO:0000313" key="8">
    <source>
        <dbReference type="EMBL" id="KAK3354045.1"/>
    </source>
</evidence>
<evidence type="ECO:0000256" key="4">
    <source>
        <dbReference type="ARBA" id="ARBA00023136"/>
    </source>
</evidence>
<keyword evidence="2 6" id="KW-0812">Transmembrane</keyword>
<keyword evidence="3 6" id="KW-1133">Transmembrane helix</keyword>
<comment type="similarity">
    <text evidence="5">Belongs to the SAT4 family.</text>
</comment>
<dbReference type="AlphaFoldDB" id="A0AAJ0HKD8"/>
<comment type="subcellular location">
    <subcellularLocation>
        <location evidence="1">Membrane</location>
        <topology evidence="1">Multi-pass membrane protein</topology>
    </subcellularLocation>
</comment>
<reference evidence="8" key="2">
    <citation type="submission" date="2023-06" db="EMBL/GenBank/DDBJ databases">
        <authorList>
            <consortium name="Lawrence Berkeley National Laboratory"/>
            <person name="Haridas S."/>
            <person name="Hensen N."/>
            <person name="Bonometti L."/>
            <person name="Westerberg I."/>
            <person name="Brannstrom I.O."/>
            <person name="Guillou S."/>
            <person name="Cros-Aarteil S."/>
            <person name="Calhoun S."/>
            <person name="Kuo A."/>
            <person name="Mondo S."/>
            <person name="Pangilinan J."/>
            <person name="Riley R."/>
            <person name="Labutti K."/>
            <person name="Andreopoulos B."/>
            <person name="Lipzen A."/>
            <person name="Chen C."/>
            <person name="Yanf M."/>
            <person name="Daum C."/>
            <person name="Ng V."/>
            <person name="Clum A."/>
            <person name="Steindorff A."/>
            <person name="Ohm R."/>
            <person name="Martin F."/>
            <person name="Silar P."/>
            <person name="Natvig D."/>
            <person name="Lalanne C."/>
            <person name="Gautier V."/>
            <person name="Ament-Velasquez S.L."/>
            <person name="Kruys A."/>
            <person name="Hutchinson M.I."/>
            <person name="Powell A.J."/>
            <person name="Barry K."/>
            <person name="Miller A.N."/>
            <person name="Grigoriev I.V."/>
            <person name="Debuchy R."/>
            <person name="Gladieux P."/>
            <person name="Thoren M.H."/>
            <person name="Johannesson H."/>
        </authorList>
    </citation>
    <scope>NUCLEOTIDE SEQUENCE</scope>
    <source>
        <strain evidence="8">CBS 955.72</strain>
    </source>
</reference>
<evidence type="ECO:0000313" key="9">
    <source>
        <dbReference type="Proteomes" id="UP001275084"/>
    </source>
</evidence>